<dbReference type="Proteomes" id="UP000005258">
    <property type="component" value="Plasmid pTM3"/>
</dbReference>
<evidence type="ECO:0000313" key="1">
    <source>
        <dbReference type="EMBL" id="AFK56977.1"/>
    </source>
</evidence>
<dbReference type="AlphaFoldDB" id="I3TW39"/>
<reference evidence="1 2" key="1">
    <citation type="journal article" date="2012" name="J. Am. Chem. Soc.">
        <title>Bacterial biosynthesis and maturation of the didemnin anti-cancer agents.</title>
        <authorList>
            <person name="Xu Y."/>
            <person name="Kersten R.D."/>
            <person name="Nam S.J."/>
            <person name="Lu L."/>
            <person name="Al-Suwailem A.M."/>
            <person name="Zheng H."/>
            <person name="Fenical W."/>
            <person name="Dorrestein P.C."/>
            <person name="Moore B.S."/>
            <person name="Qian P.Y."/>
        </authorList>
    </citation>
    <scope>NUCLEOTIDE SEQUENCE [LARGE SCALE GENOMIC DNA]</scope>
    <source>
        <strain evidence="1 2">KA081020-065</strain>
    </source>
</reference>
<name>I3TW39_TISMK</name>
<keyword evidence="2" id="KW-1185">Reference proteome</keyword>
<evidence type="ECO:0000313" key="2">
    <source>
        <dbReference type="Proteomes" id="UP000005258"/>
    </source>
</evidence>
<geneLocation type="plasmid" evidence="1 2">
    <name>pTM3</name>
</geneLocation>
<gene>
    <name evidence="1" type="ordered locus">TMO_c0367</name>
</gene>
<proteinExistence type="predicted"/>
<protein>
    <submittedName>
        <fullName evidence="1">Uncharacterized protein</fullName>
    </submittedName>
</protein>
<dbReference type="HOGENOM" id="CLU_1786029_0_0_5"/>
<organism evidence="1 2">
    <name type="scientific">Tistrella mobilis (strain KA081020-065)</name>
    <dbReference type="NCBI Taxonomy" id="1110502"/>
    <lineage>
        <taxon>Bacteria</taxon>
        <taxon>Pseudomonadati</taxon>
        <taxon>Pseudomonadota</taxon>
        <taxon>Alphaproteobacteria</taxon>
        <taxon>Geminicoccales</taxon>
        <taxon>Geminicoccaceae</taxon>
        <taxon>Tistrella</taxon>
    </lineage>
</organism>
<dbReference type="EMBL" id="CP003239">
    <property type="protein sequence ID" value="AFK56977.1"/>
    <property type="molecule type" value="Genomic_DNA"/>
</dbReference>
<dbReference type="KEGG" id="tmo:TMO_c0367"/>
<sequence length="145" mass="17519">MREKYFDGLAKIITRKSSPNYLVLMAKGNNEKWDEECLKELDIRKTYMDKHAETNGRPWHYDQDFSARRSRYHARMDFLIIKDTVFLNVSTSVKNSGDRGYIYIKDNEVADIFRRWFDTIWKDNRLSSKIDLTERGFEFERSRTR</sequence>
<keyword evidence="1" id="KW-0614">Plasmid</keyword>
<accession>I3TW39</accession>